<dbReference type="Proteomes" id="UP000177797">
    <property type="component" value="Unassembled WGS sequence"/>
</dbReference>
<organism evidence="1 2">
    <name type="scientific">Candidatus Taylorbacteria bacterium RIFCSPLOWO2_01_FULL_48_100</name>
    <dbReference type="NCBI Taxonomy" id="1802322"/>
    <lineage>
        <taxon>Bacteria</taxon>
        <taxon>Candidatus Tayloriibacteriota</taxon>
    </lineage>
</organism>
<proteinExistence type="predicted"/>
<sequence>MAMNKVVVGQSVTAGQMKDFWRQVDDGSIGGDYFQDFLAHKLERKDGNTVSEVTTPKIVIPNLLSTPPTLADWLKAREELHKFLTGEQVILRDIFALTDEELASTTLMPAFRPAGATNRNAIYWKIKIGENKPYEEIDVMKYTNSQGPKQPELYIINRSVTPDDDTVGDKAKSPNQLIAHNKLWLGLFCWCDADTLHHVITGETLDQKTWTWFPNDRLRYAKVALGYWNPLNRRVYLYWRYAVYCNPNNGARSAKKVPIKS</sequence>
<evidence type="ECO:0000313" key="2">
    <source>
        <dbReference type="Proteomes" id="UP000177797"/>
    </source>
</evidence>
<accession>A0A1G2NEP5</accession>
<protein>
    <submittedName>
        <fullName evidence="1">Uncharacterized protein</fullName>
    </submittedName>
</protein>
<gene>
    <name evidence="1" type="ORF">A2938_03325</name>
</gene>
<evidence type="ECO:0000313" key="1">
    <source>
        <dbReference type="EMBL" id="OHA34555.1"/>
    </source>
</evidence>
<dbReference type="AlphaFoldDB" id="A0A1G2NEP5"/>
<reference evidence="1 2" key="1">
    <citation type="journal article" date="2016" name="Nat. Commun.">
        <title>Thousands of microbial genomes shed light on interconnected biogeochemical processes in an aquifer system.</title>
        <authorList>
            <person name="Anantharaman K."/>
            <person name="Brown C.T."/>
            <person name="Hug L.A."/>
            <person name="Sharon I."/>
            <person name="Castelle C.J."/>
            <person name="Probst A.J."/>
            <person name="Thomas B.C."/>
            <person name="Singh A."/>
            <person name="Wilkins M.J."/>
            <person name="Karaoz U."/>
            <person name="Brodie E.L."/>
            <person name="Williams K.H."/>
            <person name="Hubbard S.S."/>
            <person name="Banfield J.F."/>
        </authorList>
    </citation>
    <scope>NUCLEOTIDE SEQUENCE [LARGE SCALE GENOMIC DNA]</scope>
</reference>
<dbReference type="EMBL" id="MHSA01000011">
    <property type="protein sequence ID" value="OHA34555.1"/>
    <property type="molecule type" value="Genomic_DNA"/>
</dbReference>
<name>A0A1G2NEP5_9BACT</name>
<comment type="caution">
    <text evidence="1">The sequence shown here is derived from an EMBL/GenBank/DDBJ whole genome shotgun (WGS) entry which is preliminary data.</text>
</comment>